<dbReference type="RefSeq" id="WP_105334705.1">
    <property type="nucleotide sequence ID" value="NZ_PUHZ01000007.1"/>
</dbReference>
<organism evidence="8 9">
    <name type="scientific">Blastopirellula marina</name>
    <dbReference type="NCBI Taxonomy" id="124"/>
    <lineage>
        <taxon>Bacteria</taxon>
        <taxon>Pseudomonadati</taxon>
        <taxon>Planctomycetota</taxon>
        <taxon>Planctomycetia</taxon>
        <taxon>Pirellulales</taxon>
        <taxon>Pirellulaceae</taxon>
        <taxon>Blastopirellula</taxon>
    </lineage>
</organism>
<feature type="transmembrane region" description="Helical" evidence="6">
    <location>
        <begin position="6"/>
        <end position="26"/>
    </location>
</feature>
<feature type="domain" description="Type II secretion system protein GspF" evidence="7">
    <location>
        <begin position="166"/>
        <end position="294"/>
    </location>
</feature>
<dbReference type="Proteomes" id="UP000237819">
    <property type="component" value="Unassembled WGS sequence"/>
</dbReference>
<evidence type="ECO:0000256" key="5">
    <source>
        <dbReference type="ARBA" id="ARBA00023136"/>
    </source>
</evidence>
<accession>A0A2S8GR57</accession>
<comment type="subcellular location">
    <subcellularLocation>
        <location evidence="1">Cell membrane</location>
        <topology evidence="1">Multi-pass membrane protein</topology>
    </subcellularLocation>
</comment>
<evidence type="ECO:0000256" key="2">
    <source>
        <dbReference type="ARBA" id="ARBA00022475"/>
    </source>
</evidence>
<keyword evidence="2" id="KW-1003">Cell membrane</keyword>
<sequence length="321" mass="35261">MDLFSNLWLIQGAIFALVFCVVLYVLTWSRPVVVRSDKRLDSFFREVGAEQKVDANAPALVASVQAVAMRLLPNEEESRGYFTRRLIQAGFHSPTAISLFMLARLLAMVCPVFIALAIAMLGIFPFHLTILVGVSFGLVGILLPEYWLRSLAQQRQKRLRESLPDFVDLVVTCVEGGMGAPESIGQVHQELSATHPELSGEIALVLRDATIGIALDKSFRRMAERTGVEEASTIATFLEHSQRFGSAMAEALHELSDMLRFQREQRAEERAQQASVKILVPTLLFIFPTIFVVLAGPAAIQISSSFGGDAIAADKSGENAK</sequence>
<keyword evidence="5 6" id="KW-0472">Membrane</keyword>
<dbReference type="AlphaFoldDB" id="A0A2S8GR57"/>
<dbReference type="GO" id="GO:0005886">
    <property type="term" value="C:plasma membrane"/>
    <property type="evidence" value="ECO:0007669"/>
    <property type="project" value="UniProtKB-SubCell"/>
</dbReference>
<feature type="transmembrane region" description="Helical" evidence="6">
    <location>
        <begin position="105"/>
        <end position="124"/>
    </location>
</feature>
<proteinExistence type="predicted"/>
<dbReference type="PANTHER" id="PTHR35007">
    <property type="entry name" value="INTEGRAL MEMBRANE PROTEIN-RELATED"/>
    <property type="match status" value="1"/>
</dbReference>
<evidence type="ECO:0000256" key="3">
    <source>
        <dbReference type="ARBA" id="ARBA00022692"/>
    </source>
</evidence>
<evidence type="ECO:0000256" key="1">
    <source>
        <dbReference type="ARBA" id="ARBA00004651"/>
    </source>
</evidence>
<evidence type="ECO:0000256" key="4">
    <source>
        <dbReference type="ARBA" id="ARBA00022989"/>
    </source>
</evidence>
<reference evidence="8 9" key="1">
    <citation type="submission" date="2018-02" db="EMBL/GenBank/DDBJ databases">
        <title>Comparative genomes isolates from brazilian mangrove.</title>
        <authorList>
            <person name="Araujo J.E."/>
            <person name="Taketani R.G."/>
            <person name="Silva M.C.P."/>
            <person name="Loureco M.V."/>
            <person name="Andreote F.D."/>
        </authorList>
    </citation>
    <scope>NUCLEOTIDE SEQUENCE [LARGE SCALE GENOMIC DNA]</scope>
    <source>
        <strain evidence="8 9">Nap-Phe MGV</strain>
    </source>
</reference>
<feature type="transmembrane region" description="Helical" evidence="6">
    <location>
        <begin position="130"/>
        <end position="148"/>
    </location>
</feature>
<protein>
    <recommendedName>
        <fullName evidence="7">Type II secretion system protein GspF domain-containing protein</fullName>
    </recommendedName>
</protein>
<keyword evidence="3 6" id="KW-0812">Transmembrane</keyword>
<dbReference type="OrthoDB" id="9810662at2"/>
<dbReference type="PANTHER" id="PTHR35007:SF2">
    <property type="entry name" value="PILUS ASSEMBLE PROTEIN"/>
    <property type="match status" value="1"/>
</dbReference>
<dbReference type="InterPro" id="IPR018076">
    <property type="entry name" value="T2SS_GspF_dom"/>
</dbReference>
<evidence type="ECO:0000259" key="7">
    <source>
        <dbReference type="Pfam" id="PF00482"/>
    </source>
</evidence>
<name>A0A2S8GR57_9BACT</name>
<evidence type="ECO:0000313" key="8">
    <source>
        <dbReference type="EMBL" id="PQO46906.1"/>
    </source>
</evidence>
<evidence type="ECO:0000256" key="6">
    <source>
        <dbReference type="SAM" id="Phobius"/>
    </source>
</evidence>
<dbReference type="EMBL" id="PUHZ01000007">
    <property type="protein sequence ID" value="PQO46906.1"/>
    <property type="molecule type" value="Genomic_DNA"/>
</dbReference>
<dbReference type="Pfam" id="PF00482">
    <property type="entry name" value="T2SSF"/>
    <property type="match status" value="1"/>
</dbReference>
<keyword evidence="4 6" id="KW-1133">Transmembrane helix</keyword>
<gene>
    <name evidence="8" type="ORF">C5Y93_07070</name>
</gene>
<comment type="caution">
    <text evidence="8">The sequence shown here is derived from an EMBL/GenBank/DDBJ whole genome shotgun (WGS) entry which is preliminary data.</text>
</comment>
<feature type="transmembrane region" description="Helical" evidence="6">
    <location>
        <begin position="278"/>
        <end position="300"/>
    </location>
</feature>
<evidence type="ECO:0000313" key="9">
    <source>
        <dbReference type="Proteomes" id="UP000237819"/>
    </source>
</evidence>